<evidence type="ECO:0000256" key="4">
    <source>
        <dbReference type="ARBA" id="ARBA00022842"/>
    </source>
</evidence>
<evidence type="ECO:0000313" key="9">
    <source>
        <dbReference type="EMBL" id="DAE21278.1"/>
    </source>
</evidence>
<dbReference type="GO" id="GO:0003964">
    <property type="term" value="F:RNA-directed DNA polymerase activity"/>
    <property type="evidence" value="ECO:0007669"/>
    <property type="project" value="UniProtKB-EC"/>
</dbReference>
<dbReference type="InterPro" id="IPR043502">
    <property type="entry name" value="DNA/RNA_pol_sf"/>
</dbReference>
<keyword evidence="2" id="KW-0548">Nucleotidyltransferase</keyword>
<evidence type="ECO:0000256" key="7">
    <source>
        <dbReference type="ARBA" id="ARBA00048173"/>
    </source>
</evidence>
<dbReference type="CDD" id="cd03487">
    <property type="entry name" value="RT_Bac_retron_II"/>
    <property type="match status" value="1"/>
</dbReference>
<dbReference type="InterPro" id="IPR043128">
    <property type="entry name" value="Rev_trsase/Diguanyl_cyclase"/>
</dbReference>
<dbReference type="PRINTS" id="PR00866">
    <property type="entry name" value="RNADNAPOLMS"/>
</dbReference>
<organism evidence="9">
    <name type="scientific">Siphoviridae sp. ctE6L85</name>
    <dbReference type="NCBI Taxonomy" id="2826202"/>
    <lineage>
        <taxon>Viruses</taxon>
        <taxon>Duplodnaviria</taxon>
        <taxon>Heunggongvirae</taxon>
        <taxon>Uroviricota</taxon>
        <taxon>Caudoviricetes</taxon>
    </lineage>
</organism>
<dbReference type="InterPro" id="IPR000123">
    <property type="entry name" value="Reverse_transcriptase_msDNA"/>
</dbReference>
<evidence type="ECO:0000256" key="2">
    <source>
        <dbReference type="ARBA" id="ARBA00022695"/>
    </source>
</evidence>
<dbReference type="PANTHER" id="PTHR34047:SF8">
    <property type="entry name" value="PROTEIN YKFC"/>
    <property type="match status" value="1"/>
</dbReference>
<keyword evidence="5" id="KW-0051">Antiviral defense</keyword>
<keyword evidence="1" id="KW-0808">Transferase</keyword>
<dbReference type="PANTHER" id="PTHR34047">
    <property type="entry name" value="NUCLEAR INTRON MATURASE 1, MITOCHONDRIAL-RELATED"/>
    <property type="match status" value="1"/>
</dbReference>
<dbReference type="Pfam" id="PF00078">
    <property type="entry name" value="RVT_1"/>
    <property type="match status" value="1"/>
</dbReference>
<comment type="catalytic activity">
    <reaction evidence="7">
        <text>DNA(n) + a 2'-deoxyribonucleoside 5'-triphosphate = DNA(n+1) + diphosphate</text>
        <dbReference type="Rhea" id="RHEA:22508"/>
        <dbReference type="Rhea" id="RHEA-COMP:17339"/>
        <dbReference type="Rhea" id="RHEA-COMP:17340"/>
        <dbReference type="ChEBI" id="CHEBI:33019"/>
        <dbReference type="ChEBI" id="CHEBI:61560"/>
        <dbReference type="ChEBI" id="CHEBI:173112"/>
        <dbReference type="EC" id="2.7.7.49"/>
    </reaction>
</comment>
<name>A0A8S5QPX2_9CAUD</name>
<evidence type="ECO:0000256" key="6">
    <source>
        <dbReference type="ARBA" id="ARBA00034120"/>
    </source>
</evidence>
<feature type="domain" description="Reverse transcriptase" evidence="8">
    <location>
        <begin position="68"/>
        <end position="298"/>
    </location>
</feature>
<protein>
    <recommendedName>
        <fullName evidence="8">Reverse transcriptase domain-containing protein</fullName>
    </recommendedName>
</protein>
<dbReference type="PROSITE" id="PS50878">
    <property type="entry name" value="RT_POL"/>
    <property type="match status" value="1"/>
</dbReference>
<dbReference type="InterPro" id="IPR051083">
    <property type="entry name" value="GrpII_Intron_Splice-Mob/Def"/>
</dbReference>
<dbReference type="Gene3D" id="3.30.70.270">
    <property type="match status" value="1"/>
</dbReference>
<keyword evidence="4" id="KW-0460">Magnesium</keyword>
<dbReference type="GO" id="GO:0003723">
    <property type="term" value="F:RNA binding"/>
    <property type="evidence" value="ECO:0007669"/>
    <property type="project" value="InterPro"/>
</dbReference>
<evidence type="ECO:0000256" key="1">
    <source>
        <dbReference type="ARBA" id="ARBA00022679"/>
    </source>
</evidence>
<dbReference type="GO" id="GO:0051607">
    <property type="term" value="P:defense response to virus"/>
    <property type="evidence" value="ECO:0007669"/>
    <property type="project" value="UniProtKB-KW"/>
</dbReference>
<sequence>MVYITVMQSPIYHQMTLEEFLFQSFQAPTILNTNVSNTRTYAYETVSEHFTSRIDTDALIRKLVRFNEQTEALRAQERSTLYETFHIPKKSGGLRRIDAPKPELMNALRNLKTIFEEDFHALYHTSAFAYVKNRCTVDAVKRHQKNNSKWFGKLDLHDFFGSTTLDYVIKMFSMVFPFSEIVKFPNGEAELRKALDLAFLNGGLPQGTPLSPLITNVMMIPVDYKLANAFRDFDKQRFIYTRYADDFIISSKVDFDVHRVEKLVVDTLHEFGAPFTINESKTRYGSSAGRNWNLGVMLNKDNEITVGHKKKRQFQSMLYNYITDKRKGISWPREDVQTMQGLHSYYRMVEPETIDAIVKHTNEKMETDVLRLIKDDLR</sequence>
<dbReference type="SUPFAM" id="SSF56672">
    <property type="entry name" value="DNA/RNA polymerases"/>
    <property type="match status" value="1"/>
</dbReference>
<evidence type="ECO:0000259" key="8">
    <source>
        <dbReference type="PROSITE" id="PS50878"/>
    </source>
</evidence>
<evidence type="ECO:0000256" key="3">
    <source>
        <dbReference type="ARBA" id="ARBA00022723"/>
    </source>
</evidence>
<dbReference type="InterPro" id="IPR000477">
    <property type="entry name" value="RT_dom"/>
</dbReference>
<accession>A0A8S5QPX2</accession>
<dbReference type="EMBL" id="BK015711">
    <property type="protein sequence ID" value="DAE21278.1"/>
    <property type="molecule type" value="Genomic_DNA"/>
</dbReference>
<reference evidence="9" key="1">
    <citation type="journal article" date="2021" name="Proc. Natl. Acad. Sci. U.S.A.">
        <title>A Catalog of Tens of Thousands of Viruses from Human Metagenomes Reveals Hidden Associations with Chronic Diseases.</title>
        <authorList>
            <person name="Tisza M.J."/>
            <person name="Buck C.B."/>
        </authorList>
    </citation>
    <scope>NUCLEOTIDE SEQUENCE</scope>
    <source>
        <strain evidence="9">CtE6L85</strain>
    </source>
</reference>
<proteinExistence type="inferred from homology"/>
<keyword evidence="3" id="KW-0479">Metal-binding</keyword>
<comment type="similarity">
    <text evidence="6">Belongs to the bacterial reverse transcriptase family.</text>
</comment>
<dbReference type="GO" id="GO:0046872">
    <property type="term" value="F:metal ion binding"/>
    <property type="evidence" value="ECO:0007669"/>
    <property type="project" value="UniProtKB-KW"/>
</dbReference>
<evidence type="ECO:0000256" key="5">
    <source>
        <dbReference type="ARBA" id="ARBA00023118"/>
    </source>
</evidence>